<dbReference type="Proteomes" id="UP000664521">
    <property type="component" value="Unassembled WGS sequence"/>
</dbReference>
<feature type="region of interest" description="Disordered" evidence="1">
    <location>
        <begin position="1"/>
        <end position="101"/>
    </location>
</feature>
<protein>
    <submittedName>
        <fullName evidence="2">Uncharacterized protein</fullName>
    </submittedName>
</protein>
<dbReference type="AlphaFoldDB" id="A0A8H3F255"/>
<feature type="region of interest" description="Disordered" evidence="1">
    <location>
        <begin position="120"/>
        <end position="217"/>
    </location>
</feature>
<evidence type="ECO:0000313" key="2">
    <source>
        <dbReference type="EMBL" id="CAF9912996.1"/>
    </source>
</evidence>
<feature type="compositionally biased region" description="Polar residues" evidence="1">
    <location>
        <begin position="11"/>
        <end position="24"/>
    </location>
</feature>
<evidence type="ECO:0000313" key="3">
    <source>
        <dbReference type="Proteomes" id="UP000664521"/>
    </source>
</evidence>
<comment type="caution">
    <text evidence="2">The sequence shown here is derived from an EMBL/GenBank/DDBJ whole genome shotgun (WGS) entry which is preliminary data.</text>
</comment>
<gene>
    <name evidence="2" type="ORF">HETSPECPRED_001287</name>
</gene>
<feature type="region of interest" description="Disordered" evidence="1">
    <location>
        <begin position="231"/>
        <end position="266"/>
    </location>
</feature>
<organism evidence="2 3">
    <name type="scientific">Heterodermia speciosa</name>
    <dbReference type="NCBI Taxonomy" id="116794"/>
    <lineage>
        <taxon>Eukaryota</taxon>
        <taxon>Fungi</taxon>
        <taxon>Dikarya</taxon>
        <taxon>Ascomycota</taxon>
        <taxon>Pezizomycotina</taxon>
        <taxon>Lecanoromycetes</taxon>
        <taxon>OSLEUM clade</taxon>
        <taxon>Lecanoromycetidae</taxon>
        <taxon>Caliciales</taxon>
        <taxon>Physciaceae</taxon>
        <taxon>Heterodermia</taxon>
    </lineage>
</organism>
<accession>A0A8H3F255</accession>
<sequence length="280" mass="30091">MMFYDFKIDPQGTTPENTAGNPAPSTEEAGLEMGQGGSSREKSLSRSVRVVDLDEDGEKESEEDRDWHDSIPGSSVDDEEEEEEKPDLIPDPDAQEAWSKVGCPSKVASQCKAVTEVYAKPSKTFDEEQEVDCPTSAFDNGEAKKGNRKQRLASSPLEEQSPRGNGVDESICHQCCGDGVGSDDTIAGATEPKLQGIQNGDDSADSGPKTFMPDYANSKATVLTREVIQSIPGSWPDHLEGKSDGGTSSVKDQDQGDDGADIPLTTGDLGLLRAFRRLFI</sequence>
<proteinExistence type="predicted"/>
<reference evidence="2" key="1">
    <citation type="submission" date="2021-03" db="EMBL/GenBank/DDBJ databases">
        <authorList>
            <person name="Tagirdzhanova G."/>
        </authorList>
    </citation>
    <scope>NUCLEOTIDE SEQUENCE</scope>
</reference>
<name>A0A8H3F255_9LECA</name>
<feature type="compositionally biased region" description="Acidic residues" evidence="1">
    <location>
        <begin position="53"/>
        <end position="64"/>
    </location>
</feature>
<feature type="compositionally biased region" description="Acidic residues" evidence="1">
    <location>
        <begin position="76"/>
        <end position="85"/>
    </location>
</feature>
<feature type="compositionally biased region" description="Basic and acidic residues" evidence="1">
    <location>
        <begin position="39"/>
        <end position="52"/>
    </location>
</feature>
<keyword evidence="3" id="KW-1185">Reference proteome</keyword>
<evidence type="ECO:0000256" key="1">
    <source>
        <dbReference type="SAM" id="MobiDB-lite"/>
    </source>
</evidence>
<dbReference type="EMBL" id="CAJPDS010000012">
    <property type="protein sequence ID" value="CAF9912996.1"/>
    <property type="molecule type" value="Genomic_DNA"/>
</dbReference>